<dbReference type="STRING" id="499555.BJL86_1493"/>
<protein>
    <submittedName>
        <fullName evidence="2">Uncharacterized protein</fullName>
    </submittedName>
</protein>
<accession>A0A173LLD7</accession>
<dbReference type="KEGG" id="dtm:BJL86_1493"/>
<proteinExistence type="predicted"/>
<feature type="region of interest" description="Disordered" evidence="1">
    <location>
        <begin position="49"/>
        <end position="72"/>
    </location>
</feature>
<sequence length="103" mass="10755">MKSETDSADANRPDPGAMPGSGIDLARLREHVENLLDQAVTDGVLVTVESPASTEREDADVADSSGESHEEELVEVTADQLDALNAAHDALADALASLDSGRK</sequence>
<reference evidence="2 3" key="1">
    <citation type="submission" date="2016-06" db="EMBL/GenBank/DDBJ databases">
        <title>Complete genome sequence of a saline-alkali tolerant type strain Dietzia timorensis ID05-A0528T.</title>
        <authorList>
            <person name="Wu X."/>
        </authorList>
    </citation>
    <scope>NUCLEOTIDE SEQUENCE [LARGE SCALE GENOMIC DNA]</scope>
    <source>
        <strain evidence="2 3">ID05-A0528</strain>
    </source>
</reference>
<feature type="region of interest" description="Disordered" evidence="1">
    <location>
        <begin position="1"/>
        <end position="22"/>
    </location>
</feature>
<feature type="compositionally biased region" description="Basic and acidic residues" evidence="1">
    <location>
        <begin position="1"/>
        <end position="12"/>
    </location>
</feature>
<organism evidence="2 3">
    <name type="scientific">Dietzia timorensis</name>
    <dbReference type="NCBI Taxonomy" id="499555"/>
    <lineage>
        <taxon>Bacteria</taxon>
        <taxon>Bacillati</taxon>
        <taxon>Actinomycetota</taxon>
        <taxon>Actinomycetes</taxon>
        <taxon>Mycobacteriales</taxon>
        <taxon>Dietziaceae</taxon>
        <taxon>Dietzia</taxon>
    </lineage>
</organism>
<dbReference type="Proteomes" id="UP000186104">
    <property type="component" value="Chromosome"/>
</dbReference>
<dbReference type="AlphaFoldDB" id="A0A173LLD7"/>
<evidence type="ECO:0000256" key="1">
    <source>
        <dbReference type="SAM" id="MobiDB-lite"/>
    </source>
</evidence>
<evidence type="ECO:0000313" key="3">
    <source>
        <dbReference type="Proteomes" id="UP000186104"/>
    </source>
</evidence>
<keyword evidence="3" id="KW-1185">Reference proteome</keyword>
<dbReference type="EMBL" id="CP015961">
    <property type="protein sequence ID" value="ANI92271.1"/>
    <property type="molecule type" value="Genomic_DNA"/>
</dbReference>
<evidence type="ECO:0000313" key="2">
    <source>
        <dbReference type="EMBL" id="ANI92271.1"/>
    </source>
</evidence>
<gene>
    <name evidence="2" type="ORF">BJL86_1493</name>
</gene>
<name>A0A173LLD7_9ACTN</name>
<dbReference type="RefSeq" id="WP_067476885.1">
    <property type="nucleotide sequence ID" value="NZ_CP015961.1"/>
</dbReference>